<proteinExistence type="predicted"/>
<feature type="region of interest" description="Disordered" evidence="1">
    <location>
        <begin position="23"/>
        <end position="69"/>
    </location>
</feature>
<feature type="compositionally biased region" description="Acidic residues" evidence="1">
    <location>
        <begin position="34"/>
        <end position="49"/>
    </location>
</feature>
<name>A0A444Z3Q6_ARAHY</name>
<organism evidence="2 3">
    <name type="scientific">Arachis hypogaea</name>
    <name type="common">Peanut</name>
    <dbReference type="NCBI Taxonomy" id="3818"/>
    <lineage>
        <taxon>Eukaryota</taxon>
        <taxon>Viridiplantae</taxon>
        <taxon>Streptophyta</taxon>
        <taxon>Embryophyta</taxon>
        <taxon>Tracheophyta</taxon>
        <taxon>Spermatophyta</taxon>
        <taxon>Magnoliopsida</taxon>
        <taxon>eudicotyledons</taxon>
        <taxon>Gunneridae</taxon>
        <taxon>Pentapetalae</taxon>
        <taxon>rosids</taxon>
        <taxon>fabids</taxon>
        <taxon>Fabales</taxon>
        <taxon>Fabaceae</taxon>
        <taxon>Papilionoideae</taxon>
        <taxon>50 kb inversion clade</taxon>
        <taxon>dalbergioids sensu lato</taxon>
        <taxon>Dalbergieae</taxon>
        <taxon>Pterocarpus clade</taxon>
        <taxon>Arachis</taxon>
    </lineage>
</organism>
<dbReference type="AlphaFoldDB" id="A0A444Z3Q6"/>
<evidence type="ECO:0000256" key="1">
    <source>
        <dbReference type="SAM" id="MobiDB-lite"/>
    </source>
</evidence>
<evidence type="ECO:0000313" key="2">
    <source>
        <dbReference type="EMBL" id="RYR08674.1"/>
    </source>
</evidence>
<dbReference type="Proteomes" id="UP000289738">
    <property type="component" value="Chromosome B05"/>
</dbReference>
<gene>
    <name evidence="2" type="ORF">Ahy_B05g076474</name>
</gene>
<keyword evidence="3" id="KW-1185">Reference proteome</keyword>
<evidence type="ECO:0000313" key="3">
    <source>
        <dbReference type="Proteomes" id="UP000289738"/>
    </source>
</evidence>
<protein>
    <submittedName>
        <fullName evidence="2">Uncharacterized protein</fullName>
    </submittedName>
</protein>
<comment type="caution">
    <text evidence="2">The sequence shown here is derived from an EMBL/GenBank/DDBJ whole genome shotgun (WGS) entry which is preliminary data.</text>
</comment>
<dbReference type="EMBL" id="SDMP01000015">
    <property type="protein sequence ID" value="RYR08674.1"/>
    <property type="molecule type" value="Genomic_DNA"/>
</dbReference>
<accession>A0A444Z3Q6</accession>
<sequence>MATIAEAVSHLVLLRSSDQGIPLEECEGSTKDCSEDERIEPQEKEEELEHELKQEEEGGISEPEERKGELREIDQDVDSIIDNFLSTLVNPLNDLNEPLPIEFERDMEVDFSQPTCYDLSDGEEEKKVGEEAIPVQEHIEWVTISSMSFIGPHQYAILEMDYQLKIFLGLLHGGENGVGSQKSPKLIKKANSSLGIQAWCEAQLSGFRRVLGYYKGKLIACPSGLRRKNQQEGEWMPRIWDPGGPMNYEVQAWMEI</sequence>
<reference evidence="2 3" key="1">
    <citation type="submission" date="2019-01" db="EMBL/GenBank/DDBJ databases">
        <title>Sequencing of cultivated peanut Arachis hypogaea provides insights into genome evolution and oil improvement.</title>
        <authorList>
            <person name="Chen X."/>
        </authorList>
    </citation>
    <scope>NUCLEOTIDE SEQUENCE [LARGE SCALE GENOMIC DNA]</scope>
    <source>
        <strain evidence="3">cv. Fuhuasheng</strain>
        <tissue evidence="2">Leaves</tissue>
    </source>
</reference>